<dbReference type="EMBL" id="CAJVPZ010055133">
    <property type="protein sequence ID" value="CAG8784041.1"/>
    <property type="molecule type" value="Genomic_DNA"/>
</dbReference>
<organism evidence="1 2">
    <name type="scientific">Racocetra fulgida</name>
    <dbReference type="NCBI Taxonomy" id="60492"/>
    <lineage>
        <taxon>Eukaryota</taxon>
        <taxon>Fungi</taxon>
        <taxon>Fungi incertae sedis</taxon>
        <taxon>Mucoromycota</taxon>
        <taxon>Glomeromycotina</taxon>
        <taxon>Glomeromycetes</taxon>
        <taxon>Diversisporales</taxon>
        <taxon>Gigasporaceae</taxon>
        <taxon>Racocetra</taxon>
    </lineage>
</organism>
<evidence type="ECO:0000313" key="2">
    <source>
        <dbReference type="Proteomes" id="UP000789396"/>
    </source>
</evidence>
<keyword evidence="2" id="KW-1185">Reference proteome</keyword>
<dbReference type="Proteomes" id="UP000789396">
    <property type="component" value="Unassembled WGS sequence"/>
</dbReference>
<name>A0A9N9JKP4_9GLOM</name>
<evidence type="ECO:0000313" key="1">
    <source>
        <dbReference type="EMBL" id="CAG8784041.1"/>
    </source>
</evidence>
<dbReference type="AlphaFoldDB" id="A0A9N9JKP4"/>
<feature type="non-terminal residue" evidence="1">
    <location>
        <position position="1"/>
    </location>
</feature>
<gene>
    <name evidence="1" type="ORF">RFULGI_LOCUS16074</name>
</gene>
<protein>
    <submittedName>
        <fullName evidence="1">406_t:CDS:1</fullName>
    </submittedName>
</protein>
<accession>A0A9N9JKP4</accession>
<sequence length="61" mass="7130">EDVSIYTIDEIDFDTMDNINVFDEEISEVEESEQIKSSATTNNLVERIKKIMSKLFTKYYG</sequence>
<comment type="caution">
    <text evidence="1">The sequence shown here is derived from an EMBL/GenBank/DDBJ whole genome shotgun (WGS) entry which is preliminary data.</text>
</comment>
<reference evidence="1" key="1">
    <citation type="submission" date="2021-06" db="EMBL/GenBank/DDBJ databases">
        <authorList>
            <person name="Kallberg Y."/>
            <person name="Tangrot J."/>
            <person name="Rosling A."/>
        </authorList>
    </citation>
    <scope>NUCLEOTIDE SEQUENCE</scope>
    <source>
        <strain evidence="1">IN212</strain>
    </source>
</reference>
<proteinExistence type="predicted"/>